<dbReference type="GO" id="GO:0044210">
    <property type="term" value="P:'de novo' CTP biosynthetic process"/>
    <property type="evidence" value="ECO:0007669"/>
    <property type="project" value="UniProtKB-UniRule"/>
</dbReference>
<dbReference type="UniPathway" id="UPA00159">
    <property type="reaction ID" value="UER00275"/>
</dbReference>
<comment type="activity regulation">
    <text evidence="11">Allosterically activated by GTP. Inhibited by UTP.</text>
</comment>
<feature type="binding site" evidence="11">
    <location>
        <position position="54"/>
    </location>
    <ligand>
        <name>UMP</name>
        <dbReference type="ChEBI" id="CHEBI:57865"/>
    </ligand>
</feature>
<evidence type="ECO:0000256" key="6">
    <source>
        <dbReference type="ARBA" id="ARBA00022741"/>
    </source>
</evidence>
<dbReference type="GO" id="GO:0005524">
    <property type="term" value="F:ATP binding"/>
    <property type="evidence" value="ECO:0007669"/>
    <property type="project" value="UniProtKB-KW"/>
</dbReference>
<evidence type="ECO:0000256" key="11">
    <source>
        <dbReference type="HAMAP-Rule" id="MF_01220"/>
    </source>
</evidence>
<gene>
    <name evidence="11" type="primary">pyrH</name>
    <name evidence="13" type="ORF">SAMN05660865_00257</name>
</gene>
<comment type="caution">
    <text evidence="11">Lacks conserved residue(s) required for the propagation of feature annotation.</text>
</comment>
<feature type="binding site" evidence="11">
    <location>
        <begin position="12"/>
        <end position="15"/>
    </location>
    <ligand>
        <name>ATP</name>
        <dbReference type="ChEBI" id="CHEBI:30616"/>
    </ligand>
</feature>
<feature type="binding site" evidence="11">
    <location>
        <position position="72"/>
    </location>
    <ligand>
        <name>UMP</name>
        <dbReference type="ChEBI" id="CHEBI:57865"/>
    </ligand>
</feature>
<keyword evidence="14" id="KW-1185">Reference proteome</keyword>
<evidence type="ECO:0000313" key="13">
    <source>
        <dbReference type="EMBL" id="SEF45218.1"/>
    </source>
</evidence>
<dbReference type="SUPFAM" id="SSF53633">
    <property type="entry name" value="Carbamate kinase-like"/>
    <property type="match status" value="1"/>
</dbReference>
<evidence type="ECO:0000259" key="12">
    <source>
        <dbReference type="Pfam" id="PF00696"/>
    </source>
</evidence>
<dbReference type="EC" id="2.7.4.22" evidence="11"/>
<comment type="subcellular location">
    <subcellularLocation>
        <location evidence="1 11">Cytoplasm</location>
    </subcellularLocation>
</comment>
<dbReference type="RefSeq" id="WP_103895282.1">
    <property type="nucleotide sequence ID" value="NZ_FNUK01000002.1"/>
</dbReference>
<dbReference type="GO" id="GO:0005737">
    <property type="term" value="C:cytoplasm"/>
    <property type="evidence" value="ECO:0007669"/>
    <property type="project" value="UniProtKB-SubCell"/>
</dbReference>
<dbReference type="InterPro" id="IPR011817">
    <property type="entry name" value="Uridylate_kinase"/>
</dbReference>
<organism evidence="13 14">
    <name type="scientific">Caloramator fervidus</name>
    <dbReference type="NCBI Taxonomy" id="29344"/>
    <lineage>
        <taxon>Bacteria</taxon>
        <taxon>Bacillati</taxon>
        <taxon>Bacillota</taxon>
        <taxon>Clostridia</taxon>
        <taxon>Eubacteriales</taxon>
        <taxon>Clostridiaceae</taxon>
        <taxon>Caloramator</taxon>
    </lineage>
</organism>
<evidence type="ECO:0000256" key="8">
    <source>
        <dbReference type="ARBA" id="ARBA00022840"/>
    </source>
</evidence>
<dbReference type="FunFam" id="3.40.1160.10:FF:000001">
    <property type="entry name" value="Uridylate kinase"/>
    <property type="match status" value="1"/>
</dbReference>
<keyword evidence="6 11" id="KW-0547">Nucleotide-binding</keyword>
<name>A0A1H5S5Q9_9CLOT</name>
<comment type="function">
    <text evidence="11">Catalyzes the reversible phosphorylation of UMP to UDP.</text>
</comment>
<dbReference type="NCBIfam" id="TIGR02075">
    <property type="entry name" value="pyrH_bact"/>
    <property type="match status" value="1"/>
</dbReference>
<evidence type="ECO:0000256" key="5">
    <source>
        <dbReference type="ARBA" id="ARBA00022679"/>
    </source>
</evidence>
<dbReference type="GO" id="GO:0006225">
    <property type="term" value="P:UDP biosynthetic process"/>
    <property type="evidence" value="ECO:0007669"/>
    <property type="project" value="TreeGrafter"/>
</dbReference>
<dbReference type="Proteomes" id="UP000242850">
    <property type="component" value="Unassembled WGS sequence"/>
</dbReference>
<evidence type="ECO:0000256" key="9">
    <source>
        <dbReference type="ARBA" id="ARBA00022975"/>
    </source>
</evidence>
<dbReference type="PANTHER" id="PTHR42833:SF4">
    <property type="entry name" value="URIDYLATE KINASE PUMPKIN, CHLOROPLASTIC"/>
    <property type="match status" value="1"/>
</dbReference>
<keyword evidence="4 11" id="KW-0963">Cytoplasm</keyword>
<sequence>MNTPKYKRVMLKLSGEALAGKTGYGFDFEVVKRIASEIKELVEMGVQVGAVVGGGNIWRGRNGIGMDRTTADYMGMLATCINAMALQNILENMGVVTRVQTAIEMREIAEPFIRRKAIRHLEKGRVVIFAGGTGNPYFSTDTAAALRAAEICAEVILLAKKVDGVYDSDPNLNPNAKKFEKLTFQEVLEKNLKVMDSTATSLCKDNNIPIIVFGLDTPGNIKKAIFGEPVGTIVSN</sequence>
<feature type="binding site" evidence="11">
    <location>
        <begin position="133"/>
        <end position="140"/>
    </location>
    <ligand>
        <name>UMP</name>
        <dbReference type="ChEBI" id="CHEBI:57865"/>
    </ligand>
</feature>
<reference evidence="14" key="1">
    <citation type="submission" date="2016-10" db="EMBL/GenBank/DDBJ databases">
        <authorList>
            <person name="Varghese N."/>
            <person name="Submissions S."/>
        </authorList>
    </citation>
    <scope>NUCLEOTIDE SEQUENCE [LARGE SCALE GENOMIC DNA]</scope>
    <source>
        <strain evidence="14">DSM 5463</strain>
    </source>
</reference>
<evidence type="ECO:0000256" key="7">
    <source>
        <dbReference type="ARBA" id="ARBA00022777"/>
    </source>
</evidence>
<dbReference type="GO" id="GO:0033862">
    <property type="term" value="F:UMP kinase activity"/>
    <property type="evidence" value="ECO:0007669"/>
    <property type="project" value="UniProtKB-EC"/>
</dbReference>
<dbReference type="AlphaFoldDB" id="A0A1H5S5Q9"/>
<comment type="similarity">
    <text evidence="3 11">Belongs to the UMP kinase family.</text>
</comment>
<feature type="binding site" evidence="11">
    <location>
        <position position="55"/>
    </location>
    <ligand>
        <name>ATP</name>
        <dbReference type="ChEBI" id="CHEBI:30616"/>
    </ligand>
</feature>
<dbReference type="CDD" id="cd04254">
    <property type="entry name" value="AAK_UMPK-PyrH-Ec"/>
    <property type="match status" value="1"/>
</dbReference>
<feature type="region of interest" description="Involved in allosteric activation by GTP" evidence="11">
    <location>
        <begin position="20"/>
        <end position="25"/>
    </location>
</feature>
<keyword evidence="8 11" id="KW-0067">ATP-binding</keyword>
<feature type="binding site" evidence="11">
    <location>
        <position position="169"/>
    </location>
    <ligand>
        <name>ATP</name>
        <dbReference type="ChEBI" id="CHEBI:30616"/>
    </ligand>
</feature>
<feature type="domain" description="Aspartate/glutamate/uridylate kinase" evidence="12">
    <location>
        <begin position="7"/>
        <end position="213"/>
    </location>
</feature>
<evidence type="ECO:0000256" key="2">
    <source>
        <dbReference type="ARBA" id="ARBA00004791"/>
    </source>
</evidence>
<keyword evidence="9 11" id="KW-0665">Pyrimidine biosynthesis</keyword>
<evidence type="ECO:0000256" key="3">
    <source>
        <dbReference type="ARBA" id="ARBA00007614"/>
    </source>
</evidence>
<proteinExistence type="inferred from homology"/>
<dbReference type="HAMAP" id="MF_01220_B">
    <property type="entry name" value="PyrH_B"/>
    <property type="match status" value="1"/>
</dbReference>
<dbReference type="Pfam" id="PF00696">
    <property type="entry name" value="AA_kinase"/>
    <property type="match status" value="1"/>
</dbReference>
<dbReference type="InterPro" id="IPR001048">
    <property type="entry name" value="Asp/Glu/Uridylate_kinase"/>
</dbReference>
<dbReference type="Gene3D" id="3.40.1160.10">
    <property type="entry name" value="Acetylglutamate kinase-like"/>
    <property type="match status" value="1"/>
</dbReference>
<evidence type="ECO:0000256" key="10">
    <source>
        <dbReference type="ARBA" id="ARBA00047767"/>
    </source>
</evidence>
<comment type="catalytic activity">
    <reaction evidence="10 11">
        <text>UMP + ATP = UDP + ADP</text>
        <dbReference type="Rhea" id="RHEA:24400"/>
        <dbReference type="ChEBI" id="CHEBI:30616"/>
        <dbReference type="ChEBI" id="CHEBI:57865"/>
        <dbReference type="ChEBI" id="CHEBI:58223"/>
        <dbReference type="ChEBI" id="CHEBI:456216"/>
        <dbReference type="EC" id="2.7.4.22"/>
    </reaction>
</comment>
<feature type="binding site" evidence="11">
    <location>
        <position position="59"/>
    </location>
    <ligand>
        <name>ATP</name>
        <dbReference type="ChEBI" id="CHEBI:30616"/>
    </ligand>
</feature>
<dbReference type="InterPro" id="IPR036393">
    <property type="entry name" value="AceGlu_kinase-like_sf"/>
</dbReference>
<keyword evidence="7 11" id="KW-0418">Kinase</keyword>
<dbReference type="OrthoDB" id="9807458at2"/>
<feature type="binding site" evidence="11">
    <location>
        <position position="166"/>
    </location>
    <ligand>
        <name>ATP</name>
        <dbReference type="ChEBI" id="CHEBI:30616"/>
    </ligand>
</feature>
<comment type="pathway">
    <text evidence="2 11">Pyrimidine metabolism; CTP biosynthesis via de novo pathway; UDP from UMP (UMPK route): step 1/1.</text>
</comment>
<keyword evidence="5 11" id="KW-0808">Transferase</keyword>
<comment type="subunit">
    <text evidence="11">Homohexamer.</text>
</comment>
<keyword evidence="11" id="KW-0021">Allosteric enzyme</keyword>
<evidence type="ECO:0000256" key="1">
    <source>
        <dbReference type="ARBA" id="ARBA00004496"/>
    </source>
</evidence>
<dbReference type="EMBL" id="FNUK01000002">
    <property type="protein sequence ID" value="SEF45218.1"/>
    <property type="molecule type" value="Genomic_DNA"/>
</dbReference>
<evidence type="ECO:0000256" key="4">
    <source>
        <dbReference type="ARBA" id="ARBA00022490"/>
    </source>
</evidence>
<accession>A0A1H5S5Q9</accession>
<evidence type="ECO:0000313" key="14">
    <source>
        <dbReference type="Proteomes" id="UP000242850"/>
    </source>
</evidence>
<protein>
    <recommendedName>
        <fullName evidence="11">Uridylate kinase</fullName>
        <shortName evidence="11">UK</shortName>
        <ecNumber evidence="11">2.7.4.22</ecNumber>
    </recommendedName>
    <alternativeName>
        <fullName evidence="11">Uridine monophosphate kinase</fullName>
        <shortName evidence="11">UMP kinase</shortName>
        <shortName evidence="11">UMPK</shortName>
    </alternativeName>
</protein>
<dbReference type="PIRSF" id="PIRSF005650">
    <property type="entry name" value="Uridylate_kin"/>
    <property type="match status" value="1"/>
</dbReference>
<dbReference type="PANTHER" id="PTHR42833">
    <property type="entry name" value="URIDYLATE KINASE"/>
    <property type="match status" value="1"/>
</dbReference>
<dbReference type="InterPro" id="IPR015963">
    <property type="entry name" value="Uridylate_kinase_bac"/>
</dbReference>